<dbReference type="eggNOG" id="COG1022">
    <property type="taxonomic scope" value="Bacteria"/>
</dbReference>
<sequence>MNYQSEQTEYFEKLIEPEILTKLPRYDTFCELLEMCKNDYADLPAISDMVNTITYGELYDRIACRRNFLYRNGFKKGDIIAVLAPNSMYSMELYMAIPTAGCIVIMLPSAENAISRECLTALINKFDIKGLFINPEYKEVAEGQPVKVFDIHDTDNVPGPTADVTKDDIAVICFSVNNSPDNPYGAMLSHGAIMRAAHNGLFIPGHTYNQRTIAILPLSHVFGAIRGLLTCIYTGALVYACEDMSNIVFDIPKMKPTILTLVPGLAEMILSVARIKGKEFLEGIETIICGGAYCQPKLVKQAKDYGINLLVGYGLTEAANIVSGNVDTDTVPDSIGKVYPGTEVRIQDGEIQVKGDVVMKGYYNDPERTAEVFTEDGWLKTGDIGEFDENGYLHILGLRKNLIILPNGENISPEELENIFLSKDEIKDCAVYEDALRGRPLMAITIQPEESFCEGKDEKDILTYFKTLVKDTCNLLPSYKAITKTVVTYEAIEHKTGDRLYNIEW</sequence>
<dbReference type="RefSeq" id="WP_005601878.1">
    <property type="nucleotide sequence ID" value="NZ_GG663521.1"/>
</dbReference>
<dbReference type="EMBL" id="ABWN01000022">
    <property type="protein sequence ID" value="EFF68976.1"/>
    <property type="molecule type" value="Genomic_DNA"/>
</dbReference>
<comment type="caution">
    <text evidence="2">The sequence shown here is derived from an EMBL/GenBank/DDBJ whole genome shotgun (WGS) entry which is preliminary data.</text>
</comment>
<dbReference type="GO" id="GO:0016405">
    <property type="term" value="F:CoA-ligase activity"/>
    <property type="evidence" value="ECO:0007669"/>
    <property type="project" value="TreeGrafter"/>
</dbReference>
<dbReference type="Pfam" id="PF23562">
    <property type="entry name" value="AMP-binding_C_3"/>
    <property type="match status" value="1"/>
</dbReference>
<keyword evidence="3" id="KW-1185">Reference proteome</keyword>
<dbReference type="InterPro" id="IPR000873">
    <property type="entry name" value="AMP-dep_synth/lig_dom"/>
</dbReference>
<dbReference type="InterPro" id="IPR045851">
    <property type="entry name" value="AMP-bd_C_sf"/>
</dbReference>
<organism evidence="2 3">
    <name type="scientific">Eshraghiella crossota DSM 2876</name>
    <dbReference type="NCBI Taxonomy" id="511680"/>
    <lineage>
        <taxon>Bacteria</taxon>
        <taxon>Bacillati</taxon>
        <taxon>Bacillota</taxon>
        <taxon>Clostridia</taxon>
        <taxon>Lachnospirales</taxon>
        <taxon>Lachnospiraceae</taxon>
        <taxon>Eshraghiella</taxon>
    </lineage>
</organism>
<protein>
    <submittedName>
        <fullName evidence="2">AMP-binding enzyme</fullName>
    </submittedName>
</protein>
<evidence type="ECO:0000313" key="3">
    <source>
        <dbReference type="Proteomes" id="UP000006238"/>
    </source>
</evidence>
<gene>
    <name evidence="2" type="ORF">BUTYVIB_00781</name>
</gene>
<dbReference type="Pfam" id="PF00501">
    <property type="entry name" value="AMP-binding"/>
    <property type="match status" value="1"/>
</dbReference>
<dbReference type="PANTHER" id="PTHR24096">
    <property type="entry name" value="LONG-CHAIN-FATTY-ACID--COA LIGASE"/>
    <property type="match status" value="1"/>
</dbReference>
<dbReference type="InterPro" id="IPR042099">
    <property type="entry name" value="ANL_N_sf"/>
</dbReference>
<reference evidence="2 3" key="1">
    <citation type="submission" date="2010-02" db="EMBL/GenBank/DDBJ databases">
        <authorList>
            <person name="Weinstock G."/>
            <person name="Sodergren E."/>
            <person name="Clifton S."/>
            <person name="Fulton L."/>
            <person name="Fulton B."/>
            <person name="Courtney L."/>
            <person name="Fronick C."/>
            <person name="Harrison M."/>
            <person name="Strong C."/>
            <person name="Farmer C."/>
            <person name="Delahaunty K."/>
            <person name="Markovic C."/>
            <person name="Hall O."/>
            <person name="Minx P."/>
            <person name="Tomlinson C."/>
            <person name="Mitreva M."/>
            <person name="Nelson J."/>
            <person name="Hou S."/>
            <person name="Wollam A."/>
            <person name="Pepin K.H."/>
            <person name="Johnson M."/>
            <person name="Bhonagiri V."/>
            <person name="Zhang X."/>
            <person name="Suruliraj S."/>
            <person name="Warren W."/>
            <person name="Chinwalla A."/>
            <person name="Mardis E.R."/>
            <person name="Wilson R.K."/>
        </authorList>
    </citation>
    <scope>NUCLEOTIDE SEQUENCE [LARGE SCALE GENOMIC DNA]</scope>
    <source>
        <strain evidence="2 3">DSM 2876</strain>
    </source>
</reference>
<feature type="domain" description="AMP-dependent synthetase/ligase" evidence="1">
    <location>
        <begin position="38"/>
        <end position="363"/>
    </location>
</feature>
<dbReference type="Gene3D" id="3.30.300.30">
    <property type="match status" value="1"/>
</dbReference>
<dbReference type="SUPFAM" id="SSF56801">
    <property type="entry name" value="Acetyl-CoA synthetase-like"/>
    <property type="match status" value="1"/>
</dbReference>
<proteinExistence type="predicted"/>
<name>D4RY76_9FIRM</name>
<dbReference type="GeneID" id="98917271"/>
<evidence type="ECO:0000259" key="1">
    <source>
        <dbReference type="Pfam" id="PF00501"/>
    </source>
</evidence>
<dbReference type="Proteomes" id="UP000006238">
    <property type="component" value="Unassembled WGS sequence"/>
</dbReference>
<dbReference type="Gene3D" id="3.40.50.12780">
    <property type="entry name" value="N-terminal domain of ligase-like"/>
    <property type="match status" value="1"/>
</dbReference>
<dbReference type="STRING" id="45851.BHV86_05110"/>
<dbReference type="HOGENOM" id="CLU_000022_59_9_9"/>
<accession>D4RY76</accession>
<evidence type="ECO:0000313" key="2">
    <source>
        <dbReference type="EMBL" id="EFF68976.1"/>
    </source>
</evidence>
<dbReference type="AlphaFoldDB" id="D4RY76"/>